<keyword evidence="2" id="KW-1185">Reference proteome</keyword>
<reference evidence="1" key="1">
    <citation type="journal article" date="2023" name="Science">
        <title>Genome structures resolve the early diversification of teleost fishes.</title>
        <authorList>
            <person name="Parey E."/>
            <person name="Louis A."/>
            <person name="Montfort J."/>
            <person name="Bouchez O."/>
            <person name="Roques C."/>
            <person name="Iampietro C."/>
            <person name="Lluch J."/>
            <person name="Castinel A."/>
            <person name="Donnadieu C."/>
            <person name="Desvignes T."/>
            <person name="Floi Bucao C."/>
            <person name="Jouanno E."/>
            <person name="Wen M."/>
            <person name="Mejri S."/>
            <person name="Dirks R."/>
            <person name="Jansen H."/>
            <person name="Henkel C."/>
            <person name="Chen W.J."/>
            <person name="Zahm M."/>
            <person name="Cabau C."/>
            <person name="Klopp C."/>
            <person name="Thompson A.W."/>
            <person name="Robinson-Rechavi M."/>
            <person name="Braasch I."/>
            <person name="Lecointre G."/>
            <person name="Bobe J."/>
            <person name="Postlethwait J.H."/>
            <person name="Berthelot C."/>
            <person name="Roest Crollius H."/>
            <person name="Guiguen Y."/>
        </authorList>
    </citation>
    <scope>NUCLEOTIDE SEQUENCE</scope>
    <source>
        <strain evidence="1">WJC10195</strain>
    </source>
</reference>
<name>A0A9Q1F0J8_SYNKA</name>
<sequence length="161" mass="18011">MEDLEHQEPRAHLDPCWGLQERRVSRVWQGDQGDQVLQVRKANPARRCQIKVHRDPQDPVEIQALQALQVHPDCQGPPASMGPQEQRGILGSPALAYQVLQEKKDSQELQACPEHPVAQAAQDRTAFLGHPGDPVRRASPDMGCQVLRVHQDIRVLKGPPD</sequence>
<organism evidence="1 2">
    <name type="scientific">Synaphobranchus kaupii</name>
    <name type="common">Kaup's arrowtooth eel</name>
    <dbReference type="NCBI Taxonomy" id="118154"/>
    <lineage>
        <taxon>Eukaryota</taxon>
        <taxon>Metazoa</taxon>
        <taxon>Chordata</taxon>
        <taxon>Craniata</taxon>
        <taxon>Vertebrata</taxon>
        <taxon>Euteleostomi</taxon>
        <taxon>Actinopterygii</taxon>
        <taxon>Neopterygii</taxon>
        <taxon>Teleostei</taxon>
        <taxon>Anguilliformes</taxon>
        <taxon>Synaphobranchidae</taxon>
        <taxon>Synaphobranchus</taxon>
    </lineage>
</organism>
<dbReference type="Proteomes" id="UP001152622">
    <property type="component" value="Chromosome 10"/>
</dbReference>
<dbReference type="EMBL" id="JAINUF010000010">
    <property type="protein sequence ID" value="KAJ8348476.1"/>
    <property type="molecule type" value="Genomic_DNA"/>
</dbReference>
<evidence type="ECO:0000313" key="2">
    <source>
        <dbReference type="Proteomes" id="UP001152622"/>
    </source>
</evidence>
<dbReference type="OrthoDB" id="10591787at2759"/>
<comment type="caution">
    <text evidence="1">The sequence shown here is derived from an EMBL/GenBank/DDBJ whole genome shotgun (WGS) entry which is preliminary data.</text>
</comment>
<gene>
    <name evidence="1" type="ORF">SKAU_G00270650</name>
</gene>
<protein>
    <submittedName>
        <fullName evidence="1">Uncharacterized protein</fullName>
    </submittedName>
</protein>
<dbReference type="AlphaFoldDB" id="A0A9Q1F0J8"/>
<accession>A0A9Q1F0J8</accession>
<proteinExistence type="predicted"/>
<evidence type="ECO:0000313" key="1">
    <source>
        <dbReference type="EMBL" id="KAJ8348476.1"/>
    </source>
</evidence>